<organism evidence="2 3">
    <name type="scientific">Algoriphagus ornithinivorans</name>
    <dbReference type="NCBI Taxonomy" id="226506"/>
    <lineage>
        <taxon>Bacteria</taxon>
        <taxon>Pseudomonadati</taxon>
        <taxon>Bacteroidota</taxon>
        <taxon>Cytophagia</taxon>
        <taxon>Cytophagales</taxon>
        <taxon>Cyclobacteriaceae</taxon>
        <taxon>Algoriphagus</taxon>
    </lineage>
</organism>
<dbReference type="Proteomes" id="UP000199564">
    <property type="component" value="Unassembled WGS sequence"/>
</dbReference>
<evidence type="ECO:0000259" key="1">
    <source>
        <dbReference type="Pfam" id="PF00535"/>
    </source>
</evidence>
<reference evidence="3" key="1">
    <citation type="submission" date="2016-10" db="EMBL/GenBank/DDBJ databases">
        <authorList>
            <person name="Varghese N."/>
            <person name="Submissions S."/>
        </authorList>
    </citation>
    <scope>NUCLEOTIDE SEQUENCE [LARGE SCALE GENOMIC DNA]</scope>
    <source>
        <strain evidence="3">DSM 15282</strain>
    </source>
</reference>
<proteinExistence type="predicted"/>
<accession>A0A1I5HHX1</accession>
<dbReference type="RefSeq" id="WP_091654440.1">
    <property type="nucleotide sequence ID" value="NZ_FOVW01000007.1"/>
</dbReference>
<protein>
    <submittedName>
        <fullName evidence="2">Glycosyltransferase, GT2 family</fullName>
    </submittedName>
</protein>
<dbReference type="InterPro" id="IPR001173">
    <property type="entry name" value="Glyco_trans_2-like"/>
</dbReference>
<dbReference type="InterPro" id="IPR029044">
    <property type="entry name" value="Nucleotide-diphossugar_trans"/>
</dbReference>
<evidence type="ECO:0000313" key="3">
    <source>
        <dbReference type="Proteomes" id="UP000199564"/>
    </source>
</evidence>
<dbReference type="PANTHER" id="PTHR22916">
    <property type="entry name" value="GLYCOSYLTRANSFERASE"/>
    <property type="match status" value="1"/>
</dbReference>
<dbReference type="EMBL" id="FOVW01000007">
    <property type="protein sequence ID" value="SFO47827.1"/>
    <property type="molecule type" value="Genomic_DNA"/>
</dbReference>
<keyword evidence="3" id="KW-1185">Reference proteome</keyword>
<evidence type="ECO:0000313" key="2">
    <source>
        <dbReference type="EMBL" id="SFO47827.1"/>
    </source>
</evidence>
<dbReference type="STRING" id="226506.SAMN04488519_10754"/>
<dbReference type="SUPFAM" id="SSF53448">
    <property type="entry name" value="Nucleotide-diphospho-sugar transferases"/>
    <property type="match status" value="1"/>
</dbReference>
<name>A0A1I5HHX1_9BACT</name>
<dbReference type="Pfam" id="PF00535">
    <property type="entry name" value="Glycos_transf_2"/>
    <property type="match status" value="1"/>
</dbReference>
<sequence>MSTSTLFTVIIPVYRDNDRLIKCLKTILNQTVSLDIIEVLIINNDPKFRISLPIEFITKLNLQIILEEKPGSYAARNKGIAQAKGQIFAFTDSDCLLSENWLKVAYEYFSNDKRMEIGILTGPVPLFFKNPKVLSDAEVYEKYTGFTTESYAKEGYAITANWLSPAFVIKEFGGFNADLKSNGDSELSGRISQKYKIVYSPKLIVHHPARYYTEDLVNKYKRLLGGAFVRRFHGKPKEFRKHVKYFIWRRYRFAFKKFFTISLKESLAILKVCNAINKGAWEEYKSLINGGETKR</sequence>
<dbReference type="GO" id="GO:0016758">
    <property type="term" value="F:hexosyltransferase activity"/>
    <property type="evidence" value="ECO:0007669"/>
    <property type="project" value="UniProtKB-ARBA"/>
</dbReference>
<dbReference type="CDD" id="cd00761">
    <property type="entry name" value="Glyco_tranf_GTA_type"/>
    <property type="match status" value="1"/>
</dbReference>
<keyword evidence="2" id="KW-0808">Transferase</keyword>
<gene>
    <name evidence="2" type="ORF">SAMN04488519_10754</name>
</gene>
<feature type="domain" description="Glycosyltransferase 2-like" evidence="1">
    <location>
        <begin position="8"/>
        <end position="120"/>
    </location>
</feature>
<dbReference type="AlphaFoldDB" id="A0A1I5HHX1"/>
<dbReference type="Gene3D" id="3.90.550.10">
    <property type="entry name" value="Spore Coat Polysaccharide Biosynthesis Protein SpsA, Chain A"/>
    <property type="match status" value="1"/>
</dbReference>